<comment type="similarity">
    <text evidence="1">Belongs to the carotenoid oxygenase family.</text>
</comment>
<dbReference type="AlphaFoldDB" id="A0A4D6NU84"/>
<evidence type="ECO:0000256" key="1">
    <source>
        <dbReference type="ARBA" id="ARBA00006787"/>
    </source>
</evidence>
<evidence type="ECO:0000256" key="2">
    <source>
        <dbReference type="ARBA" id="ARBA00022723"/>
    </source>
</evidence>
<feature type="binding site" evidence="5">
    <location>
        <position position="524"/>
    </location>
    <ligand>
        <name>Fe cation</name>
        <dbReference type="ChEBI" id="CHEBI:24875"/>
        <note>catalytic</note>
    </ligand>
</feature>
<dbReference type="EMBL" id="CP039355">
    <property type="protein sequence ID" value="QCE16069.1"/>
    <property type="molecule type" value="Genomic_DNA"/>
</dbReference>
<comment type="cofactor">
    <cofactor evidence="5">
        <name>Fe(2+)</name>
        <dbReference type="ChEBI" id="CHEBI:29033"/>
    </cofactor>
    <text evidence="5">Binds 1 Fe(2+) ion per subunit.</text>
</comment>
<dbReference type="GO" id="GO:0009570">
    <property type="term" value="C:chloroplast stroma"/>
    <property type="evidence" value="ECO:0007669"/>
    <property type="project" value="TreeGrafter"/>
</dbReference>
<keyword evidence="3 6" id="KW-0560">Oxidoreductase</keyword>
<keyword evidence="7" id="KW-1185">Reference proteome</keyword>
<dbReference type="GO" id="GO:0010436">
    <property type="term" value="F:carotenoid dioxygenase activity"/>
    <property type="evidence" value="ECO:0007669"/>
    <property type="project" value="TreeGrafter"/>
</dbReference>
<keyword evidence="2 5" id="KW-0479">Metal-binding</keyword>
<evidence type="ECO:0000256" key="4">
    <source>
        <dbReference type="ARBA" id="ARBA00023004"/>
    </source>
</evidence>
<dbReference type="PANTHER" id="PTHR10543">
    <property type="entry name" value="BETA-CAROTENE DIOXYGENASE"/>
    <property type="match status" value="1"/>
</dbReference>
<evidence type="ECO:0000256" key="5">
    <source>
        <dbReference type="PIRSR" id="PIRSR604294-1"/>
    </source>
</evidence>
<dbReference type="GO" id="GO:0046872">
    <property type="term" value="F:metal ion binding"/>
    <property type="evidence" value="ECO:0007669"/>
    <property type="project" value="UniProtKB-KW"/>
</dbReference>
<gene>
    <name evidence="6" type="ORF">DEO72_LG11g3082</name>
</gene>
<name>A0A4D6NU84_VIGUN</name>
<dbReference type="GO" id="GO:0016121">
    <property type="term" value="P:carotene catabolic process"/>
    <property type="evidence" value="ECO:0007669"/>
    <property type="project" value="TreeGrafter"/>
</dbReference>
<keyword evidence="4 5" id="KW-0408">Iron</keyword>
<keyword evidence="3 6" id="KW-0223">Dioxygenase</keyword>
<evidence type="ECO:0000313" key="7">
    <source>
        <dbReference type="Proteomes" id="UP000501690"/>
    </source>
</evidence>
<dbReference type="Pfam" id="PF03055">
    <property type="entry name" value="RPE65"/>
    <property type="match status" value="2"/>
</dbReference>
<feature type="binding site" evidence="5">
    <location>
        <position position="207"/>
    </location>
    <ligand>
        <name>Fe cation</name>
        <dbReference type="ChEBI" id="CHEBI:24875"/>
        <note>catalytic</note>
    </ligand>
</feature>
<feature type="binding site" evidence="5">
    <location>
        <position position="256"/>
    </location>
    <ligand>
        <name>Fe cation</name>
        <dbReference type="ChEBI" id="CHEBI:24875"/>
        <note>catalytic</note>
    </ligand>
</feature>
<protein>
    <submittedName>
        <fullName evidence="6">Carotenoid cleavage dioxygenase</fullName>
    </submittedName>
</protein>
<dbReference type="PANTHER" id="PTHR10543:SF142">
    <property type="entry name" value="OS06G0162550 PROTEIN"/>
    <property type="match status" value="1"/>
</dbReference>
<evidence type="ECO:0000313" key="6">
    <source>
        <dbReference type="EMBL" id="QCE16069.1"/>
    </source>
</evidence>
<accession>A0A4D6NU84</accession>
<organism evidence="6 7">
    <name type="scientific">Vigna unguiculata</name>
    <name type="common">Cowpea</name>
    <dbReference type="NCBI Taxonomy" id="3917"/>
    <lineage>
        <taxon>Eukaryota</taxon>
        <taxon>Viridiplantae</taxon>
        <taxon>Streptophyta</taxon>
        <taxon>Embryophyta</taxon>
        <taxon>Tracheophyta</taxon>
        <taxon>Spermatophyta</taxon>
        <taxon>Magnoliopsida</taxon>
        <taxon>eudicotyledons</taxon>
        <taxon>Gunneridae</taxon>
        <taxon>Pentapetalae</taxon>
        <taxon>rosids</taxon>
        <taxon>fabids</taxon>
        <taxon>Fabales</taxon>
        <taxon>Fabaceae</taxon>
        <taxon>Papilionoideae</taxon>
        <taxon>50 kb inversion clade</taxon>
        <taxon>NPAAA clade</taxon>
        <taxon>indigoferoid/millettioid clade</taxon>
        <taxon>Phaseoleae</taxon>
        <taxon>Vigna</taxon>
    </lineage>
</organism>
<evidence type="ECO:0000256" key="3">
    <source>
        <dbReference type="ARBA" id="ARBA00022964"/>
    </source>
</evidence>
<reference evidence="6 7" key="1">
    <citation type="submission" date="2019-04" db="EMBL/GenBank/DDBJ databases">
        <title>An improved genome assembly and genetic linkage map for asparagus bean, Vigna unguiculata ssp. sesquipedialis.</title>
        <authorList>
            <person name="Xia Q."/>
            <person name="Zhang R."/>
            <person name="Dong Y."/>
        </authorList>
    </citation>
    <scope>NUCLEOTIDE SEQUENCE [LARGE SCALE GENOMIC DNA]</scope>
    <source>
        <tissue evidence="6">Leaf</tissue>
    </source>
</reference>
<dbReference type="InterPro" id="IPR004294">
    <property type="entry name" value="Carotenoid_Oase"/>
</dbReference>
<sequence>MTDAAAKFLEAFVDSFFEFVDQPLLPSQSNFAPVEELGEAVLVTSIQGRIPDDFPEGVYIRNGPNPLFGGLKSTNSIFGRSSHIWVEGEGMLHAIYFKRSSQGSWKVLYNNKHVETDTYNIEKQLSKPSFLPAIEGDSLAIFSAYLLNWLRFGKVNKYISNTNVFEHSGRFYSVAENHIPQEIDIFTLKTIRNWNVNGAWDRPFTSHPKKAPGTGELVTLGVAPAKPFVVAGIISADGEKLVQKVDLQLNRCTLCHDIGVTKRYIVIMDFPLTIDLNRLLRGGQLIKYNKEEYARIGILPRYGDANSIKWFEVEPNCTFHIINSFEDGHEASSVVVRGCSSLDSLIPGPNLSLKEYEWLSRCHEWRLNMHTGEVKEKDVCGGNVVYMDFPVINGNFTGMRNRYAYTQVVDAIASSTQGAPKYGGLAKLYFEESRTEFSKGEKEKEKAEEGVRVECHMFDKNTFCSGAAFVPREGGVEEDDGWIIAFVHNEDTIISEVHIIDAKKFSGEVVTKITMPGRVPYGFHGAFMQISFQAQEHNTSFTTLPPYCSIHKTPFTSNSKLILRAIPQIPLQNHASQAITDIKTKFLNAIVDSAFEFVDQLVLPSQTNFAPVEELGEAMDISDIEGHIPDHFPEGVYIRNGANPLFGGLKSSKSVLGKTKSVWVEGEGMLHALYFKRKNDGSYTIFYNNRYVQTATYNLEKQSTNPLFLPAVKGDSLAVMCSMLLNWLRFGKLNKDYSNTNVFEHSNKFYSVSENYIPQEIDIFTLNTLNYWDVNGAWNRPFASHPKKVLGTGELLIFGVDATKPYLEIGIVSADGKELVHKADIELDRSSLCHDIGITRRYIAILDFPLIVDSNRLLRRGQLIKFDKEKYARIGIMPLYGDANSIKWFEVEPNCTFHLINSFEDGHDEVVLWGCRALDSIIPGPEDGLKESELFSRCYEWRLNMKSGEVKEKYLTGPEQFMDFPMINAGFTGIKNRYAYTQVVDPTASFAADIPKYGALAKLYFAEPCSEFPVGETRQEELIRVEYHRFEKNVFCTGSAFVPKEGGVEEDDGWIITFVYNEDTGVSQVHIVDTKKFSGEAVAKITMPCRVPYGFHGAFASISF</sequence>
<proteinExistence type="inferred from homology"/>
<feature type="binding site" evidence="5">
    <location>
        <position position="320"/>
    </location>
    <ligand>
        <name>Fe cation</name>
        <dbReference type="ChEBI" id="CHEBI:24875"/>
        <note>catalytic</note>
    </ligand>
</feature>
<dbReference type="Proteomes" id="UP000501690">
    <property type="component" value="Linkage Group LG11"/>
</dbReference>